<accession>A0A7K3LU19</accession>
<name>A0A7K3LU19_9ACTN</name>
<reference evidence="1 2" key="1">
    <citation type="submission" date="2020-01" db="EMBL/GenBank/DDBJ databases">
        <title>Investigation of new actinobacteria for the biodesulphurisation of diesel fuel.</title>
        <authorList>
            <person name="Athi Narayanan S.M."/>
        </authorList>
    </citation>
    <scope>NUCLEOTIDE SEQUENCE [LARGE SCALE GENOMIC DNA]</scope>
    <source>
        <strain evidence="1 2">213E</strain>
    </source>
</reference>
<organism evidence="1 2">
    <name type="scientific">Gordonia desulfuricans</name>
    <dbReference type="NCBI Taxonomy" id="89051"/>
    <lineage>
        <taxon>Bacteria</taxon>
        <taxon>Bacillati</taxon>
        <taxon>Actinomycetota</taxon>
        <taxon>Actinomycetes</taxon>
        <taxon>Mycobacteriales</taxon>
        <taxon>Gordoniaceae</taxon>
        <taxon>Gordonia</taxon>
    </lineage>
</organism>
<sequence length="75" mass="8216">MVANDDIEARISWFRGELLSIDGYTASGLALHTTRHRAPSGKWVVTGGTSTTADIILRRRHDIDESTGQYMLGVA</sequence>
<comment type="caution">
    <text evidence="1">The sequence shown here is derived from an EMBL/GenBank/DDBJ whole genome shotgun (WGS) entry which is preliminary data.</text>
</comment>
<dbReference type="Proteomes" id="UP000466307">
    <property type="component" value="Unassembled WGS sequence"/>
</dbReference>
<gene>
    <name evidence="1" type="ORF">GYA93_19560</name>
</gene>
<proteinExistence type="predicted"/>
<evidence type="ECO:0000313" key="1">
    <source>
        <dbReference type="EMBL" id="NDK91753.1"/>
    </source>
</evidence>
<dbReference type="AlphaFoldDB" id="A0A7K3LU19"/>
<keyword evidence="2" id="KW-1185">Reference proteome</keyword>
<protein>
    <submittedName>
        <fullName evidence="1">Uncharacterized protein</fullName>
    </submittedName>
</protein>
<evidence type="ECO:0000313" key="2">
    <source>
        <dbReference type="Proteomes" id="UP000466307"/>
    </source>
</evidence>
<dbReference type="EMBL" id="JAADZU010000082">
    <property type="protein sequence ID" value="NDK91753.1"/>
    <property type="molecule type" value="Genomic_DNA"/>
</dbReference>
<dbReference type="RefSeq" id="WP_059036620.1">
    <property type="nucleotide sequence ID" value="NZ_JAADZU010000082.1"/>
</dbReference>